<evidence type="ECO:0000313" key="3">
    <source>
        <dbReference type="Proteomes" id="UP001447188"/>
    </source>
</evidence>
<organism evidence="2 3">
    <name type="scientific">Discina gigas</name>
    <dbReference type="NCBI Taxonomy" id="1032678"/>
    <lineage>
        <taxon>Eukaryota</taxon>
        <taxon>Fungi</taxon>
        <taxon>Dikarya</taxon>
        <taxon>Ascomycota</taxon>
        <taxon>Pezizomycotina</taxon>
        <taxon>Pezizomycetes</taxon>
        <taxon>Pezizales</taxon>
        <taxon>Discinaceae</taxon>
        <taxon>Discina</taxon>
    </lineage>
</organism>
<dbReference type="PANTHER" id="PTHR34213:SF2">
    <property type="entry name" value="NUCLEAR TRANSPORT FACTOR 2 (NTF2) FAMILY PROTEIN"/>
    <property type="match status" value="1"/>
</dbReference>
<reference evidence="2 3" key="1">
    <citation type="submission" date="2024-02" db="EMBL/GenBank/DDBJ databases">
        <title>Discinaceae phylogenomics.</title>
        <authorList>
            <person name="Dirks A.C."/>
            <person name="James T.Y."/>
        </authorList>
    </citation>
    <scope>NUCLEOTIDE SEQUENCE [LARGE SCALE GENOMIC DNA]</scope>
    <source>
        <strain evidence="2 3">ACD0624</strain>
    </source>
</reference>
<dbReference type="InterPro" id="IPR032710">
    <property type="entry name" value="NTF2-like_dom_sf"/>
</dbReference>
<dbReference type="SUPFAM" id="SSF54427">
    <property type="entry name" value="NTF2-like"/>
    <property type="match status" value="1"/>
</dbReference>
<comment type="caution">
    <text evidence="2">The sequence shown here is derived from an EMBL/GenBank/DDBJ whole genome shotgun (WGS) entry which is preliminary data.</text>
</comment>
<dbReference type="PANTHER" id="PTHR34213">
    <property type="entry name" value="NUCLEAR TRANSPORT FACTOR 2 (NTF2) FAMILY PROTEIN"/>
    <property type="match status" value="1"/>
</dbReference>
<evidence type="ECO:0000256" key="1">
    <source>
        <dbReference type="SAM" id="MobiDB-lite"/>
    </source>
</evidence>
<dbReference type="Proteomes" id="UP001447188">
    <property type="component" value="Unassembled WGS sequence"/>
</dbReference>
<gene>
    <name evidence="2" type="ORF">Q9L58_007346</name>
</gene>
<accession>A0ABR3GCP5</accession>
<keyword evidence="3" id="KW-1185">Reference proteome</keyword>
<feature type="compositionally biased region" description="Pro residues" evidence="1">
    <location>
        <begin position="55"/>
        <end position="67"/>
    </location>
</feature>
<sequence length="236" mass="26737">MDRTHPHPGLQKRDSEIHYFSTGAWKGTVYLGGQNIRLDCELQQRLCSTSSEPHTPVPPPPPPPPKAESPLSGRIENVQIYTAPGVELRSHHQGQVVGGLLDLLGGQLERDVLEYWRDDAVVVNPIVEARGRAEVLAYWYVYRGIFTAIKTKRHEIVRAEGGDVDVDVDREYKLRGTFGRAWEGRAKVKVQMDDKGRVRRVEDRWARAIWLPKFMRRATGLILKKTVKVPAEDSKG</sequence>
<dbReference type="EMBL" id="JBBBZM010000115">
    <property type="protein sequence ID" value="KAL0633742.1"/>
    <property type="molecule type" value="Genomic_DNA"/>
</dbReference>
<proteinExistence type="predicted"/>
<name>A0ABR3GCP5_9PEZI</name>
<feature type="region of interest" description="Disordered" evidence="1">
    <location>
        <begin position="48"/>
        <end position="71"/>
    </location>
</feature>
<protein>
    <submittedName>
        <fullName evidence="2">Uncharacterized protein</fullName>
    </submittedName>
</protein>
<evidence type="ECO:0000313" key="2">
    <source>
        <dbReference type="EMBL" id="KAL0633742.1"/>
    </source>
</evidence>